<evidence type="ECO:0000313" key="2">
    <source>
        <dbReference type="EMBL" id="EFQ82408.1"/>
    </source>
</evidence>
<dbReference type="eggNOG" id="ENOG502ZWTE">
    <property type="taxonomic scope" value="Bacteria"/>
</dbReference>
<proteinExistence type="predicted"/>
<dbReference type="OrthoDB" id="4774469at2"/>
<protein>
    <recommendedName>
        <fullName evidence="4">DUF2516 family protein</fullName>
    </recommendedName>
</protein>
<gene>
    <name evidence="2" type="ORF">HMPREF0063_12570</name>
</gene>
<evidence type="ECO:0000313" key="3">
    <source>
        <dbReference type="Proteomes" id="UP000003111"/>
    </source>
</evidence>
<comment type="caution">
    <text evidence="2">The sequence shown here is derived from an EMBL/GenBank/DDBJ whole genome shotgun (WGS) entry which is preliminary data.</text>
</comment>
<keyword evidence="1" id="KW-1133">Transmembrane helix</keyword>
<keyword evidence="1" id="KW-0472">Membrane</keyword>
<dbReference type="AlphaFoldDB" id="E2SEW1"/>
<evidence type="ECO:0008006" key="4">
    <source>
        <dbReference type="Google" id="ProtNLM"/>
    </source>
</evidence>
<dbReference type="EMBL" id="ACLF03000008">
    <property type="protein sequence ID" value="EFQ82408.1"/>
    <property type="molecule type" value="Genomic_DNA"/>
</dbReference>
<keyword evidence="1" id="KW-0812">Transmembrane</keyword>
<accession>E2SEW1</accession>
<reference evidence="2" key="1">
    <citation type="submission" date="2010-08" db="EMBL/GenBank/DDBJ databases">
        <authorList>
            <person name="Muzny D."/>
            <person name="Qin X."/>
            <person name="Buhay C."/>
            <person name="Dugan-Rocha S."/>
            <person name="Ding Y."/>
            <person name="Chen G."/>
            <person name="Hawes A."/>
            <person name="Holder M."/>
            <person name="Jhangiani S."/>
            <person name="Johnson A."/>
            <person name="Khan Z."/>
            <person name="Li Z."/>
            <person name="Liu W."/>
            <person name="Liu X."/>
            <person name="Perez L."/>
            <person name="Shen H."/>
            <person name="Wang Q."/>
            <person name="Watt J."/>
            <person name="Xi L."/>
            <person name="Xin Y."/>
            <person name="Zhou J."/>
            <person name="Deng J."/>
            <person name="Jiang H."/>
            <person name="Liu Y."/>
            <person name="Qu J."/>
            <person name="Song X.-Z."/>
            <person name="Zhang L."/>
            <person name="Villasana D."/>
            <person name="Johnson A."/>
            <person name="Liu J."/>
            <person name="Liyanage D."/>
            <person name="Lorensuhewa L."/>
            <person name="Robinson T."/>
            <person name="Song A."/>
            <person name="Song B.-B."/>
            <person name="Dinh H."/>
            <person name="Thornton R."/>
            <person name="Coyle M."/>
            <person name="Francisco L."/>
            <person name="Jackson L."/>
            <person name="Javaid M."/>
            <person name="Korchina V."/>
            <person name="Kovar C."/>
            <person name="Mata R."/>
            <person name="Mathew T."/>
            <person name="Ngo R."/>
            <person name="Nguyen L."/>
            <person name="Nguyen N."/>
            <person name="Okwuonu G."/>
            <person name="Ongeri F."/>
            <person name="Pham C."/>
            <person name="Simmons D."/>
            <person name="Wilczek-Boney K."/>
            <person name="Hale W."/>
            <person name="Jakkamsetti A."/>
            <person name="Pham P."/>
            <person name="Ruth R."/>
            <person name="San Lucas F."/>
            <person name="Warren J."/>
            <person name="Zhang J."/>
            <person name="Zhao Z."/>
            <person name="Zhou C."/>
            <person name="Zhu D."/>
            <person name="Lee S."/>
            <person name="Bess C."/>
            <person name="Blankenburg K."/>
            <person name="Forbes L."/>
            <person name="Fu Q."/>
            <person name="Gubbala S."/>
            <person name="Hirani K."/>
            <person name="Jayaseelan J.C."/>
            <person name="Lara F."/>
            <person name="Munidasa M."/>
            <person name="Palculict T."/>
            <person name="Patil S."/>
            <person name="Pu L.-L."/>
            <person name="Saada N."/>
            <person name="Tang L."/>
            <person name="Weissenberger G."/>
            <person name="Zhu Y."/>
            <person name="Hemphill L."/>
            <person name="Shang Y."/>
            <person name="Youmans B."/>
            <person name="Ayvaz T."/>
            <person name="Ross M."/>
            <person name="Santibanez J."/>
            <person name="Aqrawi P."/>
            <person name="Gross S."/>
            <person name="Joshi V."/>
            <person name="Fowler G."/>
            <person name="Nazareth L."/>
            <person name="Reid J."/>
            <person name="Worley K."/>
            <person name="Petrosino J."/>
            <person name="Highlander S."/>
            <person name="Gibbs R."/>
        </authorList>
    </citation>
    <scope>NUCLEOTIDE SEQUENCE [LARGE SCALE GENOMIC DNA]</scope>
    <source>
        <strain evidence="2">DSM 15272</strain>
    </source>
</reference>
<dbReference type="RefSeq" id="WP_007078798.1">
    <property type="nucleotide sequence ID" value="NZ_CM001024.1"/>
</dbReference>
<dbReference type="Pfam" id="PF10724">
    <property type="entry name" value="DUF2516"/>
    <property type="match status" value="1"/>
</dbReference>
<sequence length="91" mass="9548">MIDDLSTIQGVITLALSLTLFLVKAAALADCIGRSAGSFVAADTLNKQAWLIILGLAVAAHLVFWYPLGLLNLAGTVAAMVYLAQMRGSRS</sequence>
<keyword evidence="3" id="KW-1185">Reference proteome</keyword>
<organism evidence="2 3">
    <name type="scientific">Aeromicrobium marinum DSM 15272</name>
    <dbReference type="NCBI Taxonomy" id="585531"/>
    <lineage>
        <taxon>Bacteria</taxon>
        <taxon>Bacillati</taxon>
        <taxon>Actinomycetota</taxon>
        <taxon>Actinomycetes</taxon>
        <taxon>Propionibacteriales</taxon>
        <taxon>Nocardioidaceae</taxon>
        <taxon>Aeromicrobium</taxon>
    </lineage>
</organism>
<evidence type="ECO:0000256" key="1">
    <source>
        <dbReference type="SAM" id="Phobius"/>
    </source>
</evidence>
<dbReference type="STRING" id="585531.HMPREF0063_12570"/>
<dbReference type="Proteomes" id="UP000003111">
    <property type="component" value="Unassembled WGS sequence"/>
</dbReference>
<dbReference type="InterPro" id="IPR019662">
    <property type="entry name" value="DUF2516"/>
</dbReference>
<name>E2SEW1_9ACTN</name>
<feature type="transmembrane region" description="Helical" evidence="1">
    <location>
        <begin position="51"/>
        <end position="84"/>
    </location>
</feature>
<dbReference type="HOGENOM" id="CLU_135072_2_0_11"/>